<keyword evidence="3" id="KW-1185">Reference proteome</keyword>
<comment type="caution">
    <text evidence="2">The sequence shown here is derived from an EMBL/GenBank/DDBJ whole genome shotgun (WGS) entry which is preliminary data.</text>
</comment>
<dbReference type="PANTHER" id="PTHR31268">
    <property type="match status" value="1"/>
</dbReference>
<protein>
    <submittedName>
        <fullName evidence="2">Stachyose synthase</fullName>
    </submittedName>
</protein>
<dbReference type="PANTHER" id="PTHR31268:SF8">
    <property type="entry name" value="GALACTINOL--SUCROSE GALACTOSYLTRANSFERASE 4-RELATED"/>
    <property type="match status" value="1"/>
</dbReference>
<proteinExistence type="predicted"/>
<dbReference type="Proteomes" id="UP001289374">
    <property type="component" value="Unassembled WGS sequence"/>
</dbReference>
<reference evidence="2" key="2">
    <citation type="journal article" date="2024" name="Plant">
        <title>Genomic evolution and insights into agronomic trait innovations of Sesamum species.</title>
        <authorList>
            <person name="Miao H."/>
            <person name="Wang L."/>
            <person name="Qu L."/>
            <person name="Liu H."/>
            <person name="Sun Y."/>
            <person name="Le M."/>
            <person name="Wang Q."/>
            <person name="Wei S."/>
            <person name="Zheng Y."/>
            <person name="Lin W."/>
            <person name="Duan Y."/>
            <person name="Cao H."/>
            <person name="Xiong S."/>
            <person name="Wang X."/>
            <person name="Wei L."/>
            <person name="Li C."/>
            <person name="Ma Q."/>
            <person name="Ju M."/>
            <person name="Zhao R."/>
            <person name="Li G."/>
            <person name="Mu C."/>
            <person name="Tian Q."/>
            <person name="Mei H."/>
            <person name="Zhang T."/>
            <person name="Gao T."/>
            <person name="Zhang H."/>
        </authorList>
    </citation>
    <scope>NUCLEOTIDE SEQUENCE</scope>
    <source>
        <strain evidence="2">K16</strain>
    </source>
</reference>
<dbReference type="AlphaFoldDB" id="A0AAE1X8Q3"/>
<evidence type="ECO:0000256" key="1">
    <source>
        <dbReference type="ARBA" id="ARBA00023277"/>
    </source>
</evidence>
<evidence type="ECO:0000313" key="3">
    <source>
        <dbReference type="Proteomes" id="UP001289374"/>
    </source>
</evidence>
<accession>A0AAE1X8Q3</accession>
<organism evidence="2 3">
    <name type="scientific">Sesamum angolense</name>
    <dbReference type="NCBI Taxonomy" id="2727404"/>
    <lineage>
        <taxon>Eukaryota</taxon>
        <taxon>Viridiplantae</taxon>
        <taxon>Streptophyta</taxon>
        <taxon>Embryophyta</taxon>
        <taxon>Tracheophyta</taxon>
        <taxon>Spermatophyta</taxon>
        <taxon>Magnoliopsida</taxon>
        <taxon>eudicotyledons</taxon>
        <taxon>Gunneridae</taxon>
        <taxon>Pentapetalae</taxon>
        <taxon>asterids</taxon>
        <taxon>lamiids</taxon>
        <taxon>Lamiales</taxon>
        <taxon>Pedaliaceae</taxon>
        <taxon>Sesamum</taxon>
    </lineage>
</organism>
<reference evidence="2" key="1">
    <citation type="submission" date="2020-06" db="EMBL/GenBank/DDBJ databases">
        <authorList>
            <person name="Li T."/>
            <person name="Hu X."/>
            <person name="Zhang T."/>
            <person name="Song X."/>
            <person name="Zhang H."/>
            <person name="Dai N."/>
            <person name="Sheng W."/>
            <person name="Hou X."/>
            <person name="Wei L."/>
        </authorList>
    </citation>
    <scope>NUCLEOTIDE SEQUENCE</scope>
    <source>
        <strain evidence="2">K16</strain>
        <tissue evidence="2">Leaf</tissue>
    </source>
</reference>
<dbReference type="EMBL" id="JACGWL010000002">
    <property type="protein sequence ID" value="KAK4406918.1"/>
    <property type="molecule type" value="Genomic_DNA"/>
</dbReference>
<name>A0AAE1X8Q3_9LAMI</name>
<evidence type="ECO:0000313" key="2">
    <source>
        <dbReference type="EMBL" id="KAK4406918.1"/>
    </source>
</evidence>
<keyword evidence="1" id="KW-0119">Carbohydrate metabolism</keyword>
<sequence>MAPPSDPVNSTFALLQSSKTDNSFQLRDGKLSVRDFPLLTEIPTNVTFKPFSSVCQSSEAPLPLFQRANSLSFKGGFLGFTQNTSADRLTNSLGKFTGRDFVSIFRFKTWWSTQWVGKSGSDVQMETQWVMLDVPEIKSYVVVIPIVEGKFRSALHPGKDGHMLICAESGSTQVKASSFDAIAYVHVSDNPYTLMKEAYTAVRVHLNTFKLIEEKNTTTPGE</sequence>
<dbReference type="InterPro" id="IPR008811">
    <property type="entry name" value="Glycosyl_hydrolases_36"/>
</dbReference>
<gene>
    <name evidence="2" type="ORF">Sango_0272800</name>
</gene>
<dbReference type="Pfam" id="PF05691">
    <property type="entry name" value="Raffinose_syn"/>
    <property type="match status" value="1"/>
</dbReference>